<proteinExistence type="predicted"/>
<sequence>MISPEPYQQTYTYDIGNNLIHLSHQAKSNTWQQTISIHPNNNRGTETQQSASDFDANGNLLNLNLEFNLQVQHIPWEM</sequence>
<keyword evidence="2" id="KW-1185">Reference proteome</keyword>
<dbReference type="EMBL" id="CAHJWF010000274">
    <property type="protein sequence ID" value="CAB5504565.1"/>
    <property type="molecule type" value="Genomic_DNA"/>
</dbReference>
<organism evidence="1 2">
    <name type="scientific">Bathymodiolus thermophilus thioautotrophic gill symbiont</name>
    <dbReference type="NCBI Taxonomy" id="2360"/>
    <lineage>
        <taxon>Bacteria</taxon>
        <taxon>Pseudomonadati</taxon>
        <taxon>Pseudomonadota</taxon>
        <taxon>Gammaproteobacteria</taxon>
        <taxon>sulfur-oxidizing symbionts</taxon>
    </lineage>
</organism>
<reference evidence="1 2" key="1">
    <citation type="submission" date="2020-05" db="EMBL/GenBank/DDBJ databases">
        <authorList>
            <person name="Petersen J."/>
            <person name="Sayavedra L."/>
        </authorList>
    </citation>
    <scope>NUCLEOTIDE SEQUENCE [LARGE SCALE GENOMIC DNA]</scope>
    <source>
        <strain evidence="1">B azoricus SOX ET2 1586I</strain>
    </source>
</reference>
<evidence type="ECO:0000313" key="2">
    <source>
        <dbReference type="Proteomes" id="UP000626656"/>
    </source>
</evidence>
<accession>A0ABM8M8B6</accession>
<gene>
    <name evidence="1" type="ORF">AZO1586I_1305</name>
</gene>
<comment type="caution">
    <text evidence="1">The sequence shown here is derived from an EMBL/GenBank/DDBJ whole genome shotgun (WGS) entry which is preliminary data.</text>
</comment>
<protein>
    <recommendedName>
        <fullName evidence="3">YD repeat-containing protein</fullName>
    </recommendedName>
</protein>
<evidence type="ECO:0000313" key="1">
    <source>
        <dbReference type="EMBL" id="CAB5504565.1"/>
    </source>
</evidence>
<dbReference type="Gene3D" id="2.180.10.10">
    <property type="entry name" value="RHS repeat-associated core"/>
    <property type="match status" value="1"/>
</dbReference>
<dbReference type="RefSeq" id="WP_237731653.1">
    <property type="nucleotide sequence ID" value="NZ_CAHJWF010000274.1"/>
</dbReference>
<name>A0ABM8M8B6_9GAMM</name>
<dbReference type="Proteomes" id="UP000626656">
    <property type="component" value="Unassembled WGS sequence"/>
</dbReference>
<evidence type="ECO:0008006" key="3">
    <source>
        <dbReference type="Google" id="ProtNLM"/>
    </source>
</evidence>